<dbReference type="GO" id="GO:0003856">
    <property type="term" value="F:3-dehydroquinate synthase activity"/>
    <property type="evidence" value="ECO:0007669"/>
    <property type="project" value="UniProtKB-UniRule"/>
</dbReference>
<dbReference type="InterPro" id="IPR030963">
    <property type="entry name" value="DHQ_synth_fam"/>
</dbReference>
<keyword evidence="11 19" id="KW-0028">Amino-acid biosynthesis</keyword>
<keyword evidence="18 19" id="KW-0170">Cobalt</keyword>
<comment type="caution">
    <text evidence="22">The sequence shown here is derived from an EMBL/GenBank/DDBJ whole genome shotgun (WGS) entry which is preliminary data.</text>
</comment>
<comment type="caution">
    <text evidence="19">Lacks conserved residue(s) required for the propagation of feature annotation.</text>
</comment>
<dbReference type="PANTHER" id="PTHR43622">
    <property type="entry name" value="3-DEHYDROQUINATE SYNTHASE"/>
    <property type="match status" value="1"/>
</dbReference>
<evidence type="ECO:0000256" key="2">
    <source>
        <dbReference type="ARBA" id="ARBA00001911"/>
    </source>
</evidence>
<evidence type="ECO:0000256" key="6">
    <source>
        <dbReference type="ARBA" id="ARBA00004661"/>
    </source>
</evidence>
<comment type="cofactor">
    <cofactor evidence="19">
        <name>Co(2+)</name>
        <dbReference type="ChEBI" id="CHEBI:48828"/>
    </cofactor>
    <cofactor evidence="19">
        <name>Zn(2+)</name>
        <dbReference type="ChEBI" id="CHEBI:29105"/>
    </cofactor>
    <text evidence="19">Binds 1 divalent metal cation per subunit. Can use either Co(2+) or Zn(2+).</text>
</comment>
<keyword evidence="12 19" id="KW-0479">Metal-binding</keyword>
<dbReference type="EC" id="4.2.3.4" evidence="8 19"/>
<dbReference type="GO" id="GO:0009073">
    <property type="term" value="P:aromatic amino acid family biosynthetic process"/>
    <property type="evidence" value="ECO:0007669"/>
    <property type="project" value="UniProtKB-KW"/>
</dbReference>
<dbReference type="RefSeq" id="WP_107952379.1">
    <property type="nucleotide sequence ID" value="NZ_QAYE01000001.1"/>
</dbReference>
<evidence type="ECO:0000256" key="5">
    <source>
        <dbReference type="ARBA" id="ARBA00004496"/>
    </source>
</evidence>
<dbReference type="Pfam" id="PF24621">
    <property type="entry name" value="DHQS_C"/>
    <property type="match status" value="1"/>
</dbReference>
<evidence type="ECO:0000256" key="11">
    <source>
        <dbReference type="ARBA" id="ARBA00022605"/>
    </source>
</evidence>
<dbReference type="SUPFAM" id="SSF56796">
    <property type="entry name" value="Dehydroquinate synthase-like"/>
    <property type="match status" value="1"/>
</dbReference>
<feature type="binding site" evidence="19">
    <location>
        <position position="184"/>
    </location>
    <ligand>
        <name>Zn(2+)</name>
        <dbReference type="ChEBI" id="CHEBI:29105"/>
    </ligand>
</feature>
<evidence type="ECO:0000256" key="15">
    <source>
        <dbReference type="ARBA" id="ARBA00023027"/>
    </source>
</evidence>
<protein>
    <recommendedName>
        <fullName evidence="9 19">3-dehydroquinate synthase</fullName>
        <shortName evidence="19">DHQS</shortName>
        <ecNumber evidence="8 19">4.2.3.4</ecNumber>
    </recommendedName>
</protein>
<evidence type="ECO:0000256" key="1">
    <source>
        <dbReference type="ARBA" id="ARBA00001393"/>
    </source>
</evidence>
<evidence type="ECO:0000256" key="3">
    <source>
        <dbReference type="ARBA" id="ARBA00001947"/>
    </source>
</evidence>
<evidence type="ECO:0000256" key="14">
    <source>
        <dbReference type="ARBA" id="ARBA00022833"/>
    </source>
</evidence>
<comment type="catalytic activity">
    <reaction evidence="1 19">
        <text>7-phospho-2-dehydro-3-deoxy-D-arabino-heptonate = 3-dehydroquinate + phosphate</text>
        <dbReference type="Rhea" id="RHEA:21968"/>
        <dbReference type="ChEBI" id="CHEBI:32364"/>
        <dbReference type="ChEBI" id="CHEBI:43474"/>
        <dbReference type="ChEBI" id="CHEBI:58394"/>
        <dbReference type="EC" id="4.2.3.4"/>
    </reaction>
</comment>
<feature type="binding site" evidence="19">
    <location>
        <begin position="105"/>
        <end position="109"/>
    </location>
    <ligand>
        <name>NAD(+)</name>
        <dbReference type="ChEBI" id="CHEBI:57540"/>
    </ligand>
</feature>
<comment type="cofactor">
    <cofactor evidence="3">
        <name>Zn(2+)</name>
        <dbReference type="ChEBI" id="CHEBI:29105"/>
    </cofactor>
</comment>
<comment type="cofactor">
    <cofactor evidence="2 19">
        <name>NAD(+)</name>
        <dbReference type="ChEBI" id="CHEBI:57540"/>
    </cofactor>
</comment>
<evidence type="ECO:0000259" key="20">
    <source>
        <dbReference type="Pfam" id="PF01761"/>
    </source>
</evidence>
<evidence type="ECO:0000256" key="8">
    <source>
        <dbReference type="ARBA" id="ARBA00013031"/>
    </source>
</evidence>
<comment type="pathway">
    <text evidence="6 19">Metabolic intermediate biosynthesis; chorismate biosynthesis; chorismate from D-erythrose 4-phosphate and phosphoenolpyruvate: step 2/7.</text>
</comment>
<organism evidence="22 23">
    <name type="scientific">Sphingomonas faeni</name>
    <dbReference type="NCBI Taxonomy" id="185950"/>
    <lineage>
        <taxon>Bacteria</taxon>
        <taxon>Pseudomonadati</taxon>
        <taxon>Pseudomonadota</taxon>
        <taxon>Alphaproteobacteria</taxon>
        <taxon>Sphingomonadales</taxon>
        <taxon>Sphingomonadaceae</taxon>
        <taxon>Sphingomonas</taxon>
    </lineage>
</organism>
<dbReference type="GO" id="GO:0008652">
    <property type="term" value="P:amino acid biosynthetic process"/>
    <property type="evidence" value="ECO:0007669"/>
    <property type="project" value="UniProtKB-KW"/>
</dbReference>
<feature type="domain" description="3-dehydroquinate synthase C-terminal" evidence="21">
    <location>
        <begin position="181"/>
        <end position="329"/>
    </location>
</feature>
<dbReference type="Pfam" id="PF01761">
    <property type="entry name" value="DHQ_synthase"/>
    <property type="match status" value="1"/>
</dbReference>
<evidence type="ECO:0000313" key="22">
    <source>
        <dbReference type="EMBL" id="PTW49391.1"/>
    </source>
</evidence>
<evidence type="ECO:0000259" key="21">
    <source>
        <dbReference type="Pfam" id="PF24621"/>
    </source>
</evidence>
<evidence type="ECO:0000256" key="18">
    <source>
        <dbReference type="ARBA" id="ARBA00023285"/>
    </source>
</evidence>
<dbReference type="InterPro" id="IPR030960">
    <property type="entry name" value="DHQS/DOIS_N"/>
</dbReference>
<dbReference type="HAMAP" id="MF_00110">
    <property type="entry name" value="DHQ_synthase"/>
    <property type="match status" value="1"/>
</dbReference>
<dbReference type="NCBIfam" id="TIGR01357">
    <property type="entry name" value="aroB"/>
    <property type="match status" value="1"/>
</dbReference>
<gene>
    <name evidence="19" type="primary">aroB</name>
    <name evidence="22" type="ORF">C8J25_101900</name>
</gene>
<dbReference type="AlphaFoldDB" id="A0A2T5UD30"/>
<accession>A0A2T5UD30</accession>
<dbReference type="GO" id="GO:0005737">
    <property type="term" value="C:cytoplasm"/>
    <property type="evidence" value="ECO:0007669"/>
    <property type="project" value="UniProtKB-SubCell"/>
</dbReference>
<evidence type="ECO:0000256" key="17">
    <source>
        <dbReference type="ARBA" id="ARBA00023239"/>
    </source>
</evidence>
<keyword evidence="13 19" id="KW-0547">Nucleotide-binding</keyword>
<feature type="domain" description="3-dehydroquinate synthase N-terminal" evidence="20">
    <location>
        <begin position="67"/>
        <end position="179"/>
    </location>
</feature>
<keyword evidence="17 19" id="KW-0456">Lyase</keyword>
<evidence type="ECO:0000256" key="13">
    <source>
        <dbReference type="ARBA" id="ARBA00022741"/>
    </source>
</evidence>
<comment type="function">
    <text evidence="4 19">Catalyzes the conversion of 3-deoxy-D-arabino-heptulosonate 7-phosphate (DAHP) to dehydroquinate (DHQ).</text>
</comment>
<dbReference type="GO" id="GO:0009423">
    <property type="term" value="P:chorismate biosynthetic process"/>
    <property type="evidence" value="ECO:0007669"/>
    <property type="project" value="UniProtKB-UniRule"/>
</dbReference>
<evidence type="ECO:0000256" key="19">
    <source>
        <dbReference type="HAMAP-Rule" id="MF_00110"/>
    </source>
</evidence>
<dbReference type="UniPathway" id="UPA00053">
    <property type="reaction ID" value="UER00085"/>
</dbReference>
<evidence type="ECO:0000256" key="16">
    <source>
        <dbReference type="ARBA" id="ARBA00023141"/>
    </source>
</evidence>
<dbReference type="PANTHER" id="PTHR43622:SF7">
    <property type="entry name" value="3-DEHYDROQUINATE SYNTHASE, CHLOROPLASTIC"/>
    <property type="match status" value="1"/>
</dbReference>
<sequence length="366" mass="38491">MKTVTVELGARTYPIHIEAGLLARAGEFLAPLAKGRRVAIVTDENLSVHLATLQASLTAVGIASEAIVLAPGEGSKSWATLEMLCDRLLELGVERGDHVVALGGGVMGDLVGFACSILKRGCNFVQIPTSLLAQVDSSVGGKTAINTKAGKNLIGAFHQPVMVLIDPQVLDTLPIRELRAGYAEVVKYGLIDDFAFFEWCEANGAALLAGDLALREYAIAHSVSAKARIVAADEHETNGIRALLNLGHTFGHALEAETGFSQALIHGEGVAAGCSLAFGFSASQGICSGQDAQRVAAHWRDVRLPDGLAAAKVGASGARLVDHMRHDKKMAAGTLPFLLVRGIGQAYLDKTVDLADVETFLDAQPR</sequence>
<dbReference type="InterPro" id="IPR016037">
    <property type="entry name" value="DHQ_synth_AroB"/>
</dbReference>
<dbReference type="CDD" id="cd08195">
    <property type="entry name" value="DHQS"/>
    <property type="match status" value="1"/>
</dbReference>
<dbReference type="GO" id="GO:0046872">
    <property type="term" value="F:metal ion binding"/>
    <property type="evidence" value="ECO:0007669"/>
    <property type="project" value="UniProtKB-KW"/>
</dbReference>
<feature type="binding site" evidence="19">
    <location>
        <begin position="129"/>
        <end position="130"/>
    </location>
    <ligand>
        <name>NAD(+)</name>
        <dbReference type="ChEBI" id="CHEBI:57540"/>
    </ligand>
</feature>
<feature type="binding site" evidence="19">
    <location>
        <position position="142"/>
    </location>
    <ligand>
        <name>NAD(+)</name>
        <dbReference type="ChEBI" id="CHEBI:57540"/>
    </ligand>
</feature>
<dbReference type="InterPro" id="IPR050071">
    <property type="entry name" value="Dehydroquinate_synthase"/>
</dbReference>
<keyword evidence="14 19" id="KW-0862">Zinc</keyword>
<evidence type="ECO:0000256" key="4">
    <source>
        <dbReference type="ARBA" id="ARBA00003485"/>
    </source>
</evidence>
<reference evidence="22 23" key="1">
    <citation type="submission" date="2018-04" db="EMBL/GenBank/DDBJ databases">
        <title>Genomic Encyclopedia of Type Strains, Phase III (KMG-III): the genomes of soil and plant-associated and newly described type strains.</title>
        <authorList>
            <person name="Whitman W."/>
        </authorList>
    </citation>
    <scope>NUCLEOTIDE SEQUENCE [LARGE SCALE GENOMIC DNA]</scope>
    <source>
        <strain evidence="22 23">MA-olki</strain>
    </source>
</reference>
<keyword evidence="10 19" id="KW-0963">Cytoplasm</keyword>
<comment type="similarity">
    <text evidence="7 19">Belongs to the sugar phosphate cyclases superfamily. Dehydroquinate synthase family.</text>
</comment>
<dbReference type="Proteomes" id="UP000244013">
    <property type="component" value="Unassembled WGS sequence"/>
</dbReference>
<name>A0A2T5UD30_9SPHN</name>
<feature type="binding site" evidence="19">
    <location>
        <position position="248"/>
    </location>
    <ligand>
        <name>Zn(2+)</name>
        <dbReference type="ChEBI" id="CHEBI:29105"/>
    </ligand>
</feature>
<keyword evidence="15 19" id="KW-0520">NAD</keyword>
<feature type="binding site" evidence="19">
    <location>
        <position position="266"/>
    </location>
    <ligand>
        <name>Zn(2+)</name>
        <dbReference type="ChEBI" id="CHEBI:29105"/>
    </ligand>
</feature>
<dbReference type="FunFam" id="3.40.50.1970:FF:000007">
    <property type="entry name" value="Pentafunctional AROM polypeptide"/>
    <property type="match status" value="1"/>
</dbReference>
<keyword evidence="16 19" id="KW-0057">Aromatic amino acid biosynthesis</keyword>
<dbReference type="InterPro" id="IPR056179">
    <property type="entry name" value="DHQS_C"/>
</dbReference>
<dbReference type="Gene3D" id="1.20.1090.10">
    <property type="entry name" value="Dehydroquinate synthase-like - alpha domain"/>
    <property type="match status" value="1"/>
</dbReference>
<dbReference type="OrthoDB" id="9806583at2"/>
<dbReference type="GO" id="GO:0000166">
    <property type="term" value="F:nucleotide binding"/>
    <property type="evidence" value="ECO:0007669"/>
    <property type="project" value="UniProtKB-KW"/>
</dbReference>
<dbReference type="Gene3D" id="3.40.50.1970">
    <property type="match status" value="1"/>
</dbReference>
<evidence type="ECO:0000256" key="12">
    <source>
        <dbReference type="ARBA" id="ARBA00022723"/>
    </source>
</evidence>
<comment type="subcellular location">
    <subcellularLocation>
        <location evidence="5 19">Cytoplasm</location>
    </subcellularLocation>
</comment>
<evidence type="ECO:0000256" key="9">
    <source>
        <dbReference type="ARBA" id="ARBA00017684"/>
    </source>
</evidence>
<evidence type="ECO:0000256" key="7">
    <source>
        <dbReference type="ARBA" id="ARBA00005412"/>
    </source>
</evidence>
<proteinExistence type="inferred from homology"/>
<evidence type="ECO:0000313" key="23">
    <source>
        <dbReference type="Proteomes" id="UP000244013"/>
    </source>
</evidence>
<evidence type="ECO:0000256" key="10">
    <source>
        <dbReference type="ARBA" id="ARBA00022490"/>
    </source>
</evidence>
<dbReference type="PIRSF" id="PIRSF001455">
    <property type="entry name" value="DHQ_synth"/>
    <property type="match status" value="1"/>
</dbReference>
<dbReference type="GeneID" id="91004956"/>
<dbReference type="EMBL" id="QAYE01000001">
    <property type="protein sequence ID" value="PTW49391.1"/>
    <property type="molecule type" value="Genomic_DNA"/>
</dbReference>
<feature type="binding site" evidence="19">
    <location>
        <position position="151"/>
    </location>
    <ligand>
        <name>NAD(+)</name>
        <dbReference type="ChEBI" id="CHEBI:57540"/>
    </ligand>
</feature>